<name>A0A5B0KXP3_9PROT</name>
<dbReference type="EMBL" id="VEWN01000004">
    <property type="protein sequence ID" value="KAA1056180.1"/>
    <property type="molecule type" value="Genomic_DNA"/>
</dbReference>
<proteinExistence type="predicted"/>
<gene>
    <name evidence="1" type="ORF">FH063_004328</name>
</gene>
<dbReference type="Proteomes" id="UP000325333">
    <property type="component" value="Unassembled WGS sequence"/>
</dbReference>
<dbReference type="AlphaFoldDB" id="A0A5B0KXP3"/>
<evidence type="ECO:0000313" key="1">
    <source>
        <dbReference type="EMBL" id="KAA1056180.1"/>
    </source>
</evidence>
<comment type="caution">
    <text evidence="1">The sequence shown here is derived from an EMBL/GenBank/DDBJ whole genome shotgun (WGS) entry which is preliminary data.</text>
</comment>
<organism evidence="1 2">
    <name type="scientific">Azospirillum argentinense</name>
    <dbReference type="NCBI Taxonomy" id="2970906"/>
    <lineage>
        <taxon>Bacteria</taxon>
        <taxon>Pseudomonadati</taxon>
        <taxon>Pseudomonadota</taxon>
        <taxon>Alphaproteobacteria</taxon>
        <taxon>Rhodospirillales</taxon>
        <taxon>Azospirillaceae</taxon>
        <taxon>Azospirillum</taxon>
    </lineage>
</organism>
<evidence type="ECO:0000313" key="2">
    <source>
        <dbReference type="Proteomes" id="UP000325333"/>
    </source>
</evidence>
<sequence length="63" mass="7053">MAIHVSLQFIMVSTYDNAMNGVVIHGDCFLSLPVWTFLFRTGCKRAVIIAPPVLERTRTQAES</sequence>
<reference evidence="1 2" key="1">
    <citation type="submission" date="2019-07" db="EMBL/GenBank/DDBJ databases">
        <title>Genome sequencing of the stress-tolerant strain Azospirillum brasilense Az19.</title>
        <authorList>
            <person name="Maroniche G.A."/>
            <person name="Garcia J.E."/>
            <person name="Pagnussat L."/>
            <person name="Amenta M."/>
            <person name="Creus C.M."/>
        </authorList>
    </citation>
    <scope>NUCLEOTIDE SEQUENCE [LARGE SCALE GENOMIC DNA]</scope>
    <source>
        <strain evidence="1 2">Az19</strain>
    </source>
</reference>
<accession>A0A5B0KXP3</accession>
<protein>
    <submittedName>
        <fullName evidence="1">Uncharacterized protein</fullName>
    </submittedName>
</protein>